<comment type="caution">
    <text evidence="2">The sequence shown here is derived from an EMBL/GenBank/DDBJ whole genome shotgun (WGS) entry which is preliminary data.</text>
</comment>
<evidence type="ECO:0000313" key="2">
    <source>
        <dbReference type="EMBL" id="OJT12996.1"/>
    </source>
</evidence>
<proteinExistence type="predicted"/>
<reference evidence="2 3" key="1">
    <citation type="submission" date="2016-10" db="EMBL/GenBank/DDBJ databases">
        <title>Genome sequence of the basidiomycete white-rot fungus Trametes pubescens.</title>
        <authorList>
            <person name="Makela M.R."/>
            <person name="Granchi Z."/>
            <person name="Peng M."/>
            <person name="De Vries R.P."/>
            <person name="Grigoriev I."/>
            <person name="Riley R."/>
            <person name="Hilden K."/>
        </authorList>
    </citation>
    <scope>NUCLEOTIDE SEQUENCE [LARGE SCALE GENOMIC DNA]</scope>
    <source>
        <strain evidence="2 3">FBCC735</strain>
    </source>
</reference>
<gene>
    <name evidence="2" type="ORF">TRAPUB_10473</name>
</gene>
<name>A0A1M2VZP1_TRAPU</name>
<dbReference type="OrthoDB" id="2749514at2759"/>
<protein>
    <recommendedName>
        <fullName evidence="4">F-box domain-containing protein</fullName>
    </recommendedName>
</protein>
<dbReference type="EMBL" id="MNAD01000441">
    <property type="protein sequence ID" value="OJT12996.1"/>
    <property type="molecule type" value="Genomic_DNA"/>
</dbReference>
<dbReference type="AlphaFoldDB" id="A0A1M2VZP1"/>
<organism evidence="2 3">
    <name type="scientific">Trametes pubescens</name>
    <name type="common">White-rot fungus</name>
    <dbReference type="NCBI Taxonomy" id="154538"/>
    <lineage>
        <taxon>Eukaryota</taxon>
        <taxon>Fungi</taxon>
        <taxon>Dikarya</taxon>
        <taxon>Basidiomycota</taxon>
        <taxon>Agaricomycotina</taxon>
        <taxon>Agaricomycetes</taxon>
        <taxon>Polyporales</taxon>
        <taxon>Polyporaceae</taxon>
        <taxon>Trametes</taxon>
    </lineage>
</organism>
<evidence type="ECO:0000256" key="1">
    <source>
        <dbReference type="SAM" id="MobiDB-lite"/>
    </source>
</evidence>
<evidence type="ECO:0000313" key="3">
    <source>
        <dbReference type="Proteomes" id="UP000184267"/>
    </source>
</evidence>
<sequence>MSLNIDIYLMLMDHLESPSDISALMRSCKTLCALGAKRLLLPGVTIRSDAVLVSFSRFMLRDLAARIPHLRRLFLCIELQIIDDDGSGSVYECDPEIIEQEMLKGGRLLSRVLRRATALEHLTIHFCEELLEREESLVDALIALRNVRYLHISSYGLRAHEVVAEINSPLVHVNVDCSASNTHHDVDIAQTLARHRNTLEKVTAWDINLMANDMMFVPPQADDSDSDEIVFPHVHSLCIRSSLALDLGYLAHSFPNLRSLDVADVRLTGRYTLDHASHLRDTNVATAEGWRSLDHLCGDDLSLNILGLKHSVKRLDVELDNLGWLDDPVTDARPTHFLLHGGFATENIELLWDLEDALPVVAANSSITHFGLDMYSNELGPDADDIMTQILQFIVAAASSLTFFALRLRALPLEEESAYARDDHRYPTAPTLPRAARHMLRDLAGVEPPSWVRKMAEAAPALRYVSVDLEGHAPSCWQVCAPEKDSGRIVLAPLDPEEGKAIVRAEGMEWRLREPAAPRFDEEKLVVRGVPFEEDEWAWDEDCEVSEDSVSEDESEREDDLD</sequence>
<evidence type="ECO:0008006" key="4">
    <source>
        <dbReference type="Google" id="ProtNLM"/>
    </source>
</evidence>
<feature type="region of interest" description="Disordered" evidence="1">
    <location>
        <begin position="538"/>
        <end position="562"/>
    </location>
</feature>
<dbReference type="Proteomes" id="UP000184267">
    <property type="component" value="Unassembled WGS sequence"/>
</dbReference>
<keyword evidence="3" id="KW-1185">Reference proteome</keyword>
<accession>A0A1M2VZP1</accession>
<dbReference type="SUPFAM" id="SSF52047">
    <property type="entry name" value="RNI-like"/>
    <property type="match status" value="1"/>
</dbReference>